<keyword evidence="2 4" id="KW-0547">Nucleotide-binding</keyword>
<evidence type="ECO:0000259" key="8">
    <source>
        <dbReference type="SMART" id="SM00864"/>
    </source>
</evidence>
<dbReference type="Pfam" id="PF12327">
    <property type="entry name" value="FtsZ_C"/>
    <property type="match status" value="1"/>
</dbReference>
<feature type="binding site" evidence="4">
    <location>
        <position position="143"/>
    </location>
    <ligand>
        <name>GTP</name>
        <dbReference type="ChEBI" id="CHEBI:37565"/>
    </ligand>
</feature>
<feature type="compositionally biased region" description="Basic and acidic residues" evidence="7">
    <location>
        <begin position="400"/>
        <end position="427"/>
    </location>
</feature>
<proteinExistence type="inferred from homology"/>
<dbReference type="GO" id="GO:0032153">
    <property type="term" value="C:cell division site"/>
    <property type="evidence" value="ECO:0007669"/>
    <property type="project" value="UniProtKB-UniRule"/>
</dbReference>
<evidence type="ECO:0000256" key="7">
    <source>
        <dbReference type="SAM" id="MobiDB-lite"/>
    </source>
</evidence>
<keyword evidence="3 4" id="KW-0342">GTP-binding</keyword>
<organism evidence="10 11">
    <name type="scientific">Neolewinella xylanilytica</name>
    <dbReference type="NCBI Taxonomy" id="1514080"/>
    <lineage>
        <taxon>Bacteria</taxon>
        <taxon>Pseudomonadati</taxon>
        <taxon>Bacteroidota</taxon>
        <taxon>Saprospiria</taxon>
        <taxon>Saprospirales</taxon>
        <taxon>Lewinellaceae</taxon>
        <taxon>Neolewinella</taxon>
    </lineage>
</organism>
<dbReference type="Proteomes" id="UP000237662">
    <property type="component" value="Unassembled WGS sequence"/>
</dbReference>
<dbReference type="PRINTS" id="PR00423">
    <property type="entry name" value="CELLDVISFTSZ"/>
</dbReference>
<evidence type="ECO:0000313" key="11">
    <source>
        <dbReference type="Proteomes" id="UP000237662"/>
    </source>
</evidence>
<dbReference type="SUPFAM" id="SSF52490">
    <property type="entry name" value="Tubulin nucleotide-binding domain-like"/>
    <property type="match status" value="1"/>
</dbReference>
<evidence type="ECO:0000256" key="4">
    <source>
        <dbReference type="HAMAP-Rule" id="MF_00909"/>
    </source>
</evidence>
<evidence type="ECO:0000259" key="9">
    <source>
        <dbReference type="SMART" id="SM00865"/>
    </source>
</evidence>
<keyword evidence="11" id="KW-1185">Reference proteome</keyword>
<evidence type="ECO:0000313" key="10">
    <source>
        <dbReference type="EMBL" id="PPK86026.1"/>
    </source>
</evidence>
<dbReference type="SMART" id="SM00864">
    <property type="entry name" value="Tubulin"/>
    <property type="match status" value="1"/>
</dbReference>
<feature type="compositionally biased region" description="Polar residues" evidence="7">
    <location>
        <begin position="478"/>
        <end position="488"/>
    </location>
</feature>
<dbReference type="AlphaFoldDB" id="A0A2S6I4B5"/>
<feature type="compositionally biased region" description="Basic and acidic residues" evidence="7">
    <location>
        <begin position="456"/>
        <end position="475"/>
    </location>
</feature>
<dbReference type="SMART" id="SM00865">
    <property type="entry name" value="Tubulin_C"/>
    <property type="match status" value="1"/>
</dbReference>
<evidence type="ECO:0000256" key="2">
    <source>
        <dbReference type="ARBA" id="ARBA00022741"/>
    </source>
</evidence>
<protein>
    <recommendedName>
        <fullName evidence="4 5">Cell division protein FtsZ</fullName>
    </recommendedName>
</protein>
<comment type="similarity">
    <text evidence="1 4 6">Belongs to the FtsZ family.</text>
</comment>
<dbReference type="InterPro" id="IPR018316">
    <property type="entry name" value="Tubulin/FtsZ_2-layer-sand-dom"/>
</dbReference>
<dbReference type="SUPFAM" id="SSF55307">
    <property type="entry name" value="Tubulin C-terminal domain-like"/>
    <property type="match status" value="1"/>
</dbReference>
<feature type="region of interest" description="Disordered" evidence="7">
    <location>
        <begin position="391"/>
        <end position="488"/>
    </location>
</feature>
<keyword evidence="4" id="KW-0963">Cytoplasm</keyword>
<feature type="binding site" evidence="4">
    <location>
        <position position="139"/>
    </location>
    <ligand>
        <name>GTP</name>
        <dbReference type="ChEBI" id="CHEBI:37565"/>
    </ligand>
</feature>
<dbReference type="NCBIfam" id="TIGR00065">
    <property type="entry name" value="ftsZ"/>
    <property type="match status" value="1"/>
</dbReference>
<dbReference type="InterPro" id="IPR036525">
    <property type="entry name" value="Tubulin/FtsZ_GTPase_sf"/>
</dbReference>
<feature type="binding site" evidence="4">
    <location>
        <position position="186"/>
    </location>
    <ligand>
        <name>GTP</name>
        <dbReference type="ChEBI" id="CHEBI:37565"/>
    </ligand>
</feature>
<dbReference type="GO" id="GO:0005525">
    <property type="term" value="F:GTP binding"/>
    <property type="evidence" value="ECO:0007669"/>
    <property type="project" value="UniProtKB-UniRule"/>
</dbReference>
<dbReference type="GO" id="GO:0000917">
    <property type="term" value="P:division septum assembly"/>
    <property type="evidence" value="ECO:0007669"/>
    <property type="project" value="UniProtKB-KW"/>
</dbReference>
<dbReference type="GO" id="GO:0051258">
    <property type="term" value="P:protein polymerization"/>
    <property type="evidence" value="ECO:0007669"/>
    <property type="project" value="UniProtKB-UniRule"/>
</dbReference>
<dbReference type="EMBL" id="PTJC01000006">
    <property type="protein sequence ID" value="PPK86026.1"/>
    <property type="molecule type" value="Genomic_DNA"/>
</dbReference>
<dbReference type="PROSITE" id="PS01135">
    <property type="entry name" value="FTSZ_2"/>
    <property type="match status" value="1"/>
</dbReference>
<dbReference type="FunFam" id="3.40.50.1440:FF:000001">
    <property type="entry name" value="Cell division protein FtsZ"/>
    <property type="match status" value="1"/>
</dbReference>
<dbReference type="CDD" id="cd02201">
    <property type="entry name" value="FtsZ_type1"/>
    <property type="match status" value="1"/>
</dbReference>
<accession>A0A2S6I4B5</accession>
<evidence type="ECO:0000256" key="3">
    <source>
        <dbReference type="ARBA" id="ARBA00023134"/>
    </source>
</evidence>
<dbReference type="Gene3D" id="3.30.1330.20">
    <property type="entry name" value="Tubulin/FtsZ, C-terminal domain"/>
    <property type="match status" value="1"/>
</dbReference>
<dbReference type="GO" id="GO:0005737">
    <property type="term" value="C:cytoplasm"/>
    <property type="evidence" value="ECO:0007669"/>
    <property type="project" value="UniProtKB-SubCell"/>
</dbReference>
<dbReference type="InterPro" id="IPR003008">
    <property type="entry name" value="Tubulin_FtsZ_GTPase"/>
</dbReference>
<dbReference type="HAMAP" id="MF_00909">
    <property type="entry name" value="FtsZ"/>
    <property type="match status" value="1"/>
</dbReference>
<feature type="binding site" evidence="4">
    <location>
        <begin position="108"/>
        <end position="110"/>
    </location>
    <ligand>
        <name>GTP</name>
        <dbReference type="ChEBI" id="CHEBI:37565"/>
    </ligand>
</feature>
<dbReference type="PANTHER" id="PTHR30314">
    <property type="entry name" value="CELL DIVISION PROTEIN FTSZ-RELATED"/>
    <property type="match status" value="1"/>
</dbReference>
<dbReference type="GO" id="GO:0043093">
    <property type="term" value="P:FtsZ-dependent cytokinesis"/>
    <property type="evidence" value="ECO:0007669"/>
    <property type="project" value="UniProtKB-UniRule"/>
</dbReference>
<dbReference type="Pfam" id="PF00091">
    <property type="entry name" value="Tubulin"/>
    <property type="match status" value="1"/>
</dbReference>
<dbReference type="InterPro" id="IPR020805">
    <property type="entry name" value="Cell_div_FtsZ_CS"/>
</dbReference>
<dbReference type="InterPro" id="IPR037103">
    <property type="entry name" value="Tubulin/FtsZ-like_C"/>
</dbReference>
<evidence type="ECO:0000256" key="6">
    <source>
        <dbReference type="RuleBase" id="RU000631"/>
    </source>
</evidence>
<comment type="subunit">
    <text evidence="4">Homodimer. Polymerizes to form a dynamic ring structure in a strictly GTP-dependent manner. Interacts directly with several other division proteins.</text>
</comment>
<dbReference type="Gene3D" id="3.40.50.1440">
    <property type="entry name" value="Tubulin/FtsZ, GTPase domain"/>
    <property type="match status" value="1"/>
</dbReference>
<feature type="domain" description="Tubulin/FtsZ GTPase" evidence="8">
    <location>
        <begin position="12"/>
        <end position="204"/>
    </location>
</feature>
<dbReference type="InterPro" id="IPR000158">
    <property type="entry name" value="Cell_div_FtsZ"/>
</dbReference>
<comment type="subcellular location">
    <subcellularLocation>
        <location evidence="4">Cytoplasm</location>
    </subcellularLocation>
    <text evidence="4">Assembles at midcell at the inner surface of the cytoplasmic membrane.</text>
</comment>
<dbReference type="GO" id="GO:0003924">
    <property type="term" value="F:GTPase activity"/>
    <property type="evidence" value="ECO:0007669"/>
    <property type="project" value="UniProtKB-UniRule"/>
</dbReference>
<reference evidence="10 11" key="1">
    <citation type="submission" date="2018-02" db="EMBL/GenBank/DDBJ databases">
        <title>Genomic Encyclopedia of Archaeal and Bacterial Type Strains, Phase II (KMG-II): from individual species to whole genera.</title>
        <authorList>
            <person name="Goeker M."/>
        </authorList>
    </citation>
    <scope>NUCLEOTIDE SEQUENCE [LARGE SCALE GENOMIC DNA]</scope>
    <source>
        <strain evidence="10 11">DSM 29526</strain>
    </source>
</reference>
<dbReference type="PANTHER" id="PTHR30314:SF3">
    <property type="entry name" value="MITOCHONDRIAL DIVISION PROTEIN FSZA"/>
    <property type="match status" value="1"/>
</dbReference>
<evidence type="ECO:0000256" key="5">
    <source>
        <dbReference type="NCBIfam" id="TIGR00065"/>
    </source>
</evidence>
<dbReference type="InterPro" id="IPR008280">
    <property type="entry name" value="Tub_FtsZ_C"/>
</dbReference>
<dbReference type="OrthoDB" id="9813375at2"/>
<gene>
    <name evidence="4" type="primary">ftsZ</name>
    <name evidence="10" type="ORF">CLV84_2943</name>
</gene>
<comment type="caution">
    <text evidence="10">The sequence shown here is derived from an EMBL/GenBank/DDBJ whole genome shotgun (WGS) entry which is preliminary data.</text>
</comment>
<feature type="binding site" evidence="4">
    <location>
        <begin position="20"/>
        <end position="24"/>
    </location>
    <ligand>
        <name>GTP</name>
        <dbReference type="ChEBI" id="CHEBI:37565"/>
    </ligand>
</feature>
<dbReference type="InterPro" id="IPR024757">
    <property type="entry name" value="FtsZ_C"/>
</dbReference>
<name>A0A2S6I4B5_9BACT</name>
<comment type="function">
    <text evidence="4 6">Essential cell division protein that forms a contractile ring structure (Z ring) at the future cell division site. The regulation of the ring assembly controls the timing and the location of cell division. One of the functions of the FtsZ ring is to recruit other cell division proteins to the septum to produce a new cell wall between the dividing cells. Binds GTP and shows GTPase activity.</text>
</comment>
<feature type="domain" description="Tubulin/FtsZ 2-layer sandwich" evidence="9">
    <location>
        <begin position="206"/>
        <end position="325"/>
    </location>
</feature>
<evidence type="ECO:0000256" key="1">
    <source>
        <dbReference type="ARBA" id="ARBA00009690"/>
    </source>
</evidence>
<dbReference type="RefSeq" id="WP_104420495.1">
    <property type="nucleotide sequence ID" value="NZ_PTJC01000006.1"/>
</dbReference>
<keyword evidence="4 6" id="KW-0132">Cell division</keyword>
<dbReference type="InterPro" id="IPR045061">
    <property type="entry name" value="FtsZ/CetZ"/>
</dbReference>
<keyword evidence="4 6" id="KW-0131">Cell cycle</keyword>
<sequence>MTIDFPQGESPIIKVIGVGGGGSNAVNHMYNQGIVGVDFAICNTDHQAMELSNVPTKIQLGPALTEGRGAGSKPNVGKLACEESIEEVRKYLDNNCRMLFVTAGMGGGTGTGAAPIIARTAREMNVLTVGIVTLPFTFEGRRRANNGMDGLQELKENVDTLIVISNDKLRQIHGNLNLSEAFSKADNILTTAAKGIAEIITVAGYVNVDFEDVNTVMRDSGVAIMGTASADGDDRARVAVDQALHSPLLEDNDIRGANHILLNITSGTREVTMDEIFEITEFVQEEAGYGTDLIWGNCFDESLGDKVSVTVIATGFGDKKSVNRGVAPERQFVHLEEDRPKERRASLEDITGENDPVGYGKPDQAKTFEFEDMDEAKARLRARRRDSGSFASNYLQEEEDARREAQRREMELRDKERREALRQRTELPKLSNPKVVNELENQPAYLRRNVQLDNNKPGEQDELSRWSITDDEKVPLRRNNSFLHDNVD</sequence>
<keyword evidence="4 6" id="KW-0717">Septation</keyword>